<dbReference type="Proteomes" id="UP000808349">
    <property type="component" value="Unassembled WGS sequence"/>
</dbReference>
<dbReference type="EMBL" id="JADKFW010000017">
    <property type="protein sequence ID" value="MBK9719194.1"/>
    <property type="molecule type" value="Genomic_DNA"/>
</dbReference>
<comment type="caution">
    <text evidence="1">The sequence shown here is derived from an EMBL/GenBank/DDBJ whole genome shotgun (WGS) entry which is preliminary data.</text>
</comment>
<accession>A0A9D7SDI2</accession>
<evidence type="ECO:0000313" key="1">
    <source>
        <dbReference type="EMBL" id="MBK9719194.1"/>
    </source>
</evidence>
<reference evidence="1 2" key="1">
    <citation type="submission" date="2020-10" db="EMBL/GenBank/DDBJ databases">
        <title>Connecting structure to function with the recovery of over 1000 high-quality activated sludge metagenome-assembled genomes encoding full-length rRNA genes using long-read sequencing.</title>
        <authorList>
            <person name="Singleton C.M."/>
            <person name="Petriglieri F."/>
            <person name="Kristensen J.M."/>
            <person name="Kirkegaard R.H."/>
            <person name="Michaelsen T.Y."/>
            <person name="Andersen M.H."/>
            <person name="Karst S.M."/>
            <person name="Dueholm M.S."/>
            <person name="Nielsen P.H."/>
            <person name="Albertsen M."/>
        </authorList>
    </citation>
    <scope>NUCLEOTIDE SEQUENCE [LARGE SCALE GENOMIC DNA]</scope>
    <source>
        <strain evidence="1">Ribe_18-Q3-R11-54_BAT3C.373</strain>
    </source>
</reference>
<evidence type="ECO:0000313" key="2">
    <source>
        <dbReference type="Proteomes" id="UP000808349"/>
    </source>
</evidence>
<name>A0A9D7SDI2_9BACT</name>
<protein>
    <submittedName>
        <fullName evidence="1">Uncharacterized protein</fullName>
    </submittedName>
</protein>
<gene>
    <name evidence="1" type="ORF">IPO85_17080</name>
</gene>
<dbReference type="AlphaFoldDB" id="A0A9D7SDI2"/>
<sequence>MKFILIFFYFSNIILFQDCVTAQIKFQTVSGNKGNYTLDIPPNYYLKESIGANIDLKFVNSDGASIITVVKKLPVGLAENFINAFNEVSDQQLVDQYESSGLENISILKRGFITINNVNSYFIYYTDGVLYHHSIFQWKNGINLNFTYTCEYKNKALFMPYIFRVVNSLKHK</sequence>
<organism evidence="1 2">
    <name type="scientific">Candidatus Defluviibacterium haderslevense</name>
    <dbReference type="NCBI Taxonomy" id="2981993"/>
    <lineage>
        <taxon>Bacteria</taxon>
        <taxon>Pseudomonadati</taxon>
        <taxon>Bacteroidota</taxon>
        <taxon>Saprospiria</taxon>
        <taxon>Saprospirales</taxon>
        <taxon>Saprospiraceae</taxon>
        <taxon>Candidatus Defluviibacterium</taxon>
    </lineage>
</organism>
<proteinExistence type="predicted"/>